<name>A0A0E0E5R8_9ORYZ</name>
<dbReference type="Proteomes" id="UP000008021">
    <property type="component" value="Chromosome 6"/>
</dbReference>
<feature type="region of interest" description="Disordered" evidence="1">
    <location>
        <begin position="62"/>
        <end position="81"/>
    </location>
</feature>
<sequence length="81" mass="8395">MGGGGGFGLGFAAAVAGEEEVKKPNEWTGNRPCRALDAVQCGRSAPLDLVGRGTWTVGIGGHGVRERSTDPSWLLSPTDTR</sequence>
<dbReference type="AlphaFoldDB" id="A0A0E0E5R8"/>
<accession>A0A0E0E5R8</accession>
<evidence type="ECO:0000313" key="3">
    <source>
        <dbReference type="Proteomes" id="UP000008021"/>
    </source>
</evidence>
<organism evidence="2">
    <name type="scientific">Oryza meridionalis</name>
    <dbReference type="NCBI Taxonomy" id="40149"/>
    <lineage>
        <taxon>Eukaryota</taxon>
        <taxon>Viridiplantae</taxon>
        <taxon>Streptophyta</taxon>
        <taxon>Embryophyta</taxon>
        <taxon>Tracheophyta</taxon>
        <taxon>Spermatophyta</taxon>
        <taxon>Magnoliopsida</taxon>
        <taxon>Liliopsida</taxon>
        <taxon>Poales</taxon>
        <taxon>Poaceae</taxon>
        <taxon>BOP clade</taxon>
        <taxon>Oryzoideae</taxon>
        <taxon>Oryzeae</taxon>
        <taxon>Oryzinae</taxon>
        <taxon>Oryza</taxon>
    </lineage>
</organism>
<dbReference type="Gramene" id="OMERI06G25980.1">
    <property type="protein sequence ID" value="OMERI06G25980.1"/>
    <property type="gene ID" value="OMERI06G25980"/>
</dbReference>
<reference evidence="2" key="2">
    <citation type="submission" date="2018-05" db="EMBL/GenBank/DDBJ databases">
        <title>OmerRS3 (Oryza meridionalis Reference Sequence Version 3).</title>
        <authorList>
            <person name="Zhang J."/>
            <person name="Kudrna D."/>
            <person name="Lee S."/>
            <person name="Talag J."/>
            <person name="Welchert J."/>
            <person name="Wing R.A."/>
        </authorList>
    </citation>
    <scope>NUCLEOTIDE SEQUENCE [LARGE SCALE GENOMIC DNA]</scope>
    <source>
        <strain evidence="2">cv. OR44</strain>
    </source>
</reference>
<dbReference type="EnsemblPlants" id="OMERI06G25980.1">
    <property type="protein sequence ID" value="OMERI06G25980.1"/>
    <property type="gene ID" value="OMERI06G25980"/>
</dbReference>
<evidence type="ECO:0000313" key="2">
    <source>
        <dbReference type="EnsemblPlants" id="OMERI06G25980.1"/>
    </source>
</evidence>
<reference evidence="2" key="1">
    <citation type="submission" date="2015-04" db="UniProtKB">
        <authorList>
            <consortium name="EnsemblPlants"/>
        </authorList>
    </citation>
    <scope>IDENTIFICATION</scope>
</reference>
<proteinExistence type="predicted"/>
<dbReference type="HOGENOM" id="CLU_2577905_0_0_1"/>
<keyword evidence="3" id="KW-1185">Reference proteome</keyword>
<evidence type="ECO:0000256" key="1">
    <source>
        <dbReference type="SAM" id="MobiDB-lite"/>
    </source>
</evidence>
<protein>
    <submittedName>
        <fullName evidence="2">Uncharacterized protein</fullName>
    </submittedName>
</protein>